<proteinExistence type="predicted"/>
<dbReference type="GO" id="GO:0016740">
    <property type="term" value="F:transferase activity"/>
    <property type="evidence" value="ECO:0007669"/>
    <property type="project" value="UniProtKB-KW"/>
</dbReference>
<dbReference type="STRING" id="6248.A0A0K0DX68"/>
<name>A0A0K0DX68_STRER</name>
<dbReference type="SUPFAM" id="SSF54690">
    <property type="entry name" value="Molybdopterin synthase subunit MoaE"/>
    <property type="match status" value="1"/>
</dbReference>
<evidence type="ECO:0000256" key="3">
    <source>
        <dbReference type="ARBA" id="ARBA00023150"/>
    </source>
</evidence>
<dbReference type="CDD" id="cd00756">
    <property type="entry name" value="MoaE"/>
    <property type="match status" value="1"/>
</dbReference>
<dbReference type="Gene3D" id="3.90.1170.40">
    <property type="entry name" value="Molybdopterin biosynthesis MoaE subunit"/>
    <property type="match status" value="1"/>
</dbReference>
<evidence type="ECO:0000256" key="2">
    <source>
        <dbReference type="ARBA" id="ARBA00022679"/>
    </source>
</evidence>
<dbReference type="FunFam" id="3.90.1170.40:FF:000002">
    <property type="entry name" value="Molybdopterin synthase catalytic subunit"/>
    <property type="match status" value="1"/>
</dbReference>
<dbReference type="Proteomes" id="UP000035681">
    <property type="component" value="Unplaced"/>
</dbReference>
<dbReference type="GO" id="GO:0006777">
    <property type="term" value="P:Mo-molybdopterin cofactor biosynthetic process"/>
    <property type="evidence" value="ECO:0007669"/>
    <property type="project" value="UniProtKB-KW"/>
</dbReference>
<keyword evidence="1" id="KW-0963">Cytoplasm</keyword>
<dbReference type="AlphaFoldDB" id="A0A0K0DX68"/>
<dbReference type="Pfam" id="PF02391">
    <property type="entry name" value="MoaE"/>
    <property type="match status" value="1"/>
</dbReference>
<dbReference type="InterPro" id="IPR003448">
    <property type="entry name" value="Mopterin_biosynth_MoaE"/>
</dbReference>
<evidence type="ECO:0000313" key="6">
    <source>
        <dbReference type="WBParaSite" id="TCONS_00008917.p1"/>
    </source>
</evidence>
<dbReference type="InterPro" id="IPR036563">
    <property type="entry name" value="MoaE_sf"/>
</dbReference>
<reference evidence="5" key="1">
    <citation type="submission" date="2015-08" db="UniProtKB">
        <authorList>
            <consortium name="WormBaseParasite"/>
        </authorList>
    </citation>
    <scope>IDENTIFICATION</scope>
</reference>
<dbReference type="WBParaSite" id="TCONS_00008917.p1">
    <property type="protein sequence ID" value="TCONS_00008917.p1"/>
    <property type="gene ID" value="XLOC_006786"/>
</dbReference>
<dbReference type="WBParaSite" id="SSTP_0000183500.1">
    <property type="protein sequence ID" value="SSTP_0000183500.1"/>
    <property type="gene ID" value="SSTP_0000183500"/>
</dbReference>
<sequence>MVFILCISGCTCSGKTTLTNNLLKKGIEKKINVEKISQDDFYLVKEEVRQIKNKENSEIIFYDYDSISALNKEKIMNEIEIKKESCDLLILEGTMLLELDEIITISNKIFYVTLEKNICNERRKSRKDYDPPDNEGYFDQVVWPSYQNNLSIAKKLSNIYDENFFTFIDGKNIKLDEIDNFCNYLWRDIKLDVVRIVDYGKIELNMINEIVTTPSSGGISIFVGTTRDNFNNKEVIRLEYECYKNMALKEMKKLCIKGRKKFKTIKNIAIFHRINHVPITEASVVIAVSSPHRHECQEASSFLIDELKNTVPIWKKEIYSDNSGQWKENCCKR</sequence>
<protein>
    <submittedName>
        <fullName evidence="6">MOCS2B</fullName>
    </submittedName>
    <submittedName>
        <fullName evidence="5">Molybdopterin synthase</fullName>
    </submittedName>
</protein>
<accession>A0A0K0DX68</accession>
<evidence type="ECO:0000256" key="1">
    <source>
        <dbReference type="ARBA" id="ARBA00022490"/>
    </source>
</evidence>
<dbReference type="InterPro" id="IPR027417">
    <property type="entry name" value="P-loop_NTPase"/>
</dbReference>
<evidence type="ECO:0000313" key="4">
    <source>
        <dbReference type="Proteomes" id="UP000035681"/>
    </source>
</evidence>
<evidence type="ECO:0000313" key="5">
    <source>
        <dbReference type="WBParaSite" id="SSTP_0000183500.1"/>
    </source>
</evidence>
<keyword evidence="3" id="KW-0501">Molybdenum cofactor biosynthesis</keyword>
<keyword evidence="2" id="KW-0808">Transferase</keyword>
<organism evidence="5">
    <name type="scientific">Strongyloides stercoralis</name>
    <name type="common">Threadworm</name>
    <dbReference type="NCBI Taxonomy" id="6248"/>
    <lineage>
        <taxon>Eukaryota</taxon>
        <taxon>Metazoa</taxon>
        <taxon>Ecdysozoa</taxon>
        <taxon>Nematoda</taxon>
        <taxon>Chromadorea</taxon>
        <taxon>Rhabditida</taxon>
        <taxon>Tylenchina</taxon>
        <taxon>Panagrolaimomorpha</taxon>
        <taxon>Strongyloidoidea</taxon>
        <taxon>Strongyloididae</taxon>
        <taxon>Strongyloides</taxon>
    </lineage>
</organism>
<keyword evidence="4" id="KW-1185">Reference proteome</keyword>
<dbReference type="PANTHER" id="PTHR23404">
    <property type="entry name" value="MOLYBDOPTERIN SYNTHASE RELATED"/>
    <property type="match status" value="1"/>
</dbReference>
<dbReference type="SUPFAM" id="SSF52540">
    <property type="entry name" value="P-loop containing nucleoside triphosphate hydrolases"/>
    <property type="match status" value="1"/>
</dbReference>
<dbReference type="Gene3D" id="3.40.50.300">
    <property type="entry name" value="P-loop containing nucleotide triphosphate hydrolases"/>
    <property type="match status" value="1"/>
</dbReference>